<dbReference type="VEuPathDB" id="FungiDB:BD410DRAFT_294509"/>
<keyword evidence="3" id="KW-1185">Reference proteome</keyword>
<evidence type="ECO:0000256" key="1">
    <source>
        <dbReference type="SAM" id="SignalP"/>
    </source>
</evidence>
<evidence type="ECO:0008006" key="4">
    <source>
        <dbReference type="Google" id="ProtNLM"/>
    </source>
</evidence>
<protein>
    <recommendedName>
        <fullName evidence="4">Expansin-like EG45 domain-containing protein</fullName>
    </recommendedName>
</protein>
<dbReference type="AlphaFoldDB" id="A0A4Y7Q1L1"/>
<feature type="chain" id="PRO_5021213872" description="Expansin-like EG45 domain-containing protein" evidence="1">
    <location>
        <begin position="28"/>
        <end position="167"/>
    </location>
</feature>
<organism evidence="2 3">
    <name type="scientific">Rickenella mellea</name>
    <dbReference type="NCBI Taxonomy" id="50990"/>
    <lineage>
        <taxon>Eukaryota</taxon>
        <taxon>Fungi</taxon>
        <taxon>Dikarya</taxon>
        <taxon>Basidiomycota</taxon>
        <taxon>Agaricomycotina</taxon>
        <taxon>Agaricomycetes</taxon>
        <taxon>Hymenochaetales</taxon>
        <taxon>Rickenellaceae</taxon>
        <taxon>Rickenella</taxon>
    </lineage>
</organism>
<feature type="signal peptide" evidence="1">
    <location>
        <begin position="1"/>
        <end position="27"/>
    </location>
</feature>
<accession>A0A4Y7Q1L1</accession>
<proteinExistence type="predicted"/>
<evidence type="ECO:0000313" key="3">
    <source>
        <dbReference type="Proteomes" id="UP000294933"/>
    </source>
</evidence>
<gene>
    <name evidence="2" type="ORF">BD410DRAFT_294509</name>
</gene>
<dbReference type="OrthoDB" id="3362711at2759"/>
<keyword evidence="1" id="KW-0732">Signal</keyword>
<dbReference type="EMBL" id="ML170180">
    <property type="protein sequence ID" value="TDL21524.1"/>
    <property type="molecule type" value="Genomic_DNA"/>
</dbReference>
<name>A0A4Y7Q1L1_9AGAM</name>
<evidence type="ECO:0000313" key="2">
    <source>
        <dbReference type="EMBL" id="TDL21524.1"/>
    </source>
</evidence>
<reference evidence="2 3" key="1">
    <citation type="submission" date="2018-06" db="EMBL/GenBank/DDBJ databases">
        <title>A transcriptomic atlas of mushroom development highlights an independent origin of complex multicellularity.</title>
        <authorList>
            <consortium name="DOE Joint Genome Institute"/>
            <person name="Krizsan K."/>
            <person name="Almasi E."/>
            <person name="Merenyi Z."/>
            <person name="Sahu N."/>
            <person name="Viragh M."/>
            <person name="Koszo T."/>
            <person name="Mondo S."/>
            <person name="Kiss B."/>
            <person name="Balint B."/>
            <person name="Kues U."/>
            <person name="Barry K."/>
            <person name="Hegedus J.C."/>
            <person name="Henrissat B."/>
            <person name="Johnson J."/>
            <person name="Lipzen A."/>
            <person name="Ohm R."/>
            <person name="Nagy I."/>
            <person name="Pangilinan J."/>
            <person name="Yan J."/>
            <person name="Xiong Y."/>
            <person name="Grigoriev I.V."/>
            <person name="Hibbett D.S."/>
            <person name="Nagy L.G."/>
        </authorList>
    </citation>
    <scope>NUCLEOTIDE SEQUENCE [LARGE SCALE GENOMIC DNA]</scope>
    <source>
        <strain evidence="2 3">SZMC22713</strain>
    </source>
</reference>
<sequence length="167" mass="17581">MVVNLGKGVIDAALAVWVLATLPCALAQTTNAICLSAYAFLYNSRGQSPCLIAAYAGGACNGGVFDVPALDVGEQYVGPSTTLVDNCQCSSIFYSVISACGVCQNQTIITWSSWDTNCTTVYVSVYPEAISTGTAIPAWAYVNVSVWLFNLFPSRRPSHVSTSASLS</sequence>
<dbReference type="STRING" id="50990.A0A4Y7Q1L1"/>
<dbReference type="Proteomes" id="UP000294933">
    <property type="component" value="Unassembled WGS sequence"/>
</dbReference>